<proteinExistence type="predicted"/>
<gene>
    <name evidence="3" type="ORF">PI95_006790</name>
</gene>
<keyword evidence="4" id="KW-1185">Reference proteome</keyword>
<sequence>PTTPAVTPRRTNPVNTEPTTPAVTPRRTNPVNSEPTTPAVTPRRTNPVNTEPTTPAVTPRRTNPVNTEPTPPARTYTPRPSTPTYSNPTPEPSQRRVPSRRGDRKPATNRSIESSPVSPSRTLNYKQINFVDIAFGVLAQGDFKSQGRYFHFYQFQGRANQLIQIRLGGSVDQRRSSNLSLDPFMFLLDPNNNVLLKRGSGGANSEVKDAFVFVRLPANGTYTIAVTSQNPGDKGRYSLALRNDRASYSLDSESELTPQSLRRQDGSVYDISKFQGKKDQLVSIRVDSVYEEFSPYIVLMDSQGKIVAADNAKDGKYSALIDRARLPKDETYYVVVISGNSLQRGKYRLTVF</sequence>
<evidence type="ECO:0000256" key="1">
    <source>
        <dbReference type="SAM" id="MobiDB-lite"/>
    </source>
</evidence>
<dbReference type="InterPro" id="IPR007280">
    <property type="entry name" value="Peptidase_C_arc/bac"/>
</dbReference>
<dbReference type="Pfam" id="PF04151">
    <property type="entry name" value="PPC"/>
    <property type="match status" value="1"/>
</dbReference>
<protein>
    <submittedName>
        <fullName evidence="3">Peptidase</fullName>
    </submittedName>
</protein>
<dbReference type="Proteomes" id="UP000031549">
    <property type="component" value="Unassembled WGS sequence"/>
</dbReference>
<reference evidence="3 4" key="1">
    <citation type="journal article" date="2015" name="Genome Announc.">
        <title>Draft Genome Sequence of Cyanobacterium Hassallia byssoidea Strain VB512170, Isolated from Monuments in India.</title>
        <authorList>
            <person name="Singh D."/>
            <person name="Chandrababunaidu M.M."/>
            <person name="Panda A."/>
            <person name="Sen D."/>
            <person name="Bhattacharyya S."/>
            <person name="Adhikary S.P."/>
            <person name="Tripathy S."/>
        </authorList>
    </citation>
    <scope>NUCLEOTIDE SEQUENCE [LARGE SCALE GENOMIC DNA]</scope>
    <source>
        <strain evidence="3 4">VB512170</strain>
    </source>
</reference>
<comment type="caution">
    <text evidence="3">The sequence shown here is derived from an EMBL/GenBank/DDBJ whole genome shotgun (WGS) entry which is preliminary data.</text>
</comment>
<feature type="domain" description="Peptidase C-terminal archaeal/bacterial" evidence="2">
    <location>
        <begin position="150"/>
        <end position="228"/>
    </location>
</feature>
<dbReference type="Gene3D" id="2.60.120.380">
    <property type="match status" value="2"/>
</dbReference>
<dbReference type="RefSeq" id="WP_163518673.1">
    <property type="nucleotide sequence ID" value="NZ_JTCM02000009.1"/>
</dbReference>
<feature type="compositionally biased region" description="Low complexity" evidence="1">
    <location>
        <begin position="73"/>
        <end position="88"/>
    </location>
</feature>
<dbReference type="EMBL" id="JTCM02000009">
    <property type="protein sequence ID" value="NEU72286.1"/>
    <property type="molecule type" value="Genomic_DNA"/>
</dbReference>
<organism evidence="3 4">
    <name type="scientific">Hassallia byssoidea VB512170</name>
    <dbReference type="NCBI Taxonomy" id="1304833"/>
    <lineage>
        <taxon>Bacteria</taxon>
        <taxon>Bacillati</taxon>
        <taxon>Cyanobacteriota</taxon>
        <taxon>Cyanophyceae</taxon>
        <taxon>Nostocales</taxon>
        <taxon>Tolypothrichaceae</taxon>
        <taxon>Hassallia</taxon>
    </lineage>
</organism>
<feature type="compositionally biased region" description="Polar residues" evidence="1">
    <location>
        <begin position="108"/>
        <end position="120"/>
    </location>
</feature>
<name>A0A846H4D4_9CYAN</name>
<accession>A0A846H4D4</accession>
<feature type="compositionally biased region" description="Polar residues" evidence="1">
    <location>
        <begin position="9"/>
        <end position="66"/>
    </location>
</feature>
<feature type="non-terminal residue" evidence="3">
    <location>
        <position position="1"/>
    </location>
</feature>
<dbReference type="PRINTS" id="PR01217">
    <property type="entry name" value="PRICHEXTENSN"/>
</dbReference>
<evidence type="ECO:0000259" key="2">
    <source>
        <dbReference type="Pfam" id="PF04151"/>
    </source>
</evidence>
<evidence type="ECO:0000313" key="3">
    <source>
        <dbReference type="EMBL" id="NEU72286.1"/>
    </source>
</evidence>
<feature type="region of interest" description="Disordered" evidence="1">
    <location>
        <begin position="1"/>
        <end position="120"/>
    </location>
</feature>
<dbReference type="AlphaFoldDB" id="A0A846H4D4"/>
<evidence type="ECO:0000313" key="4">
    <source>
        <dbReference type="Proteomes" id="UP000031549"/>
    </source>
</evidence>